<evidence type="ECO:0000256" key="5">
    <source>
        <dbReference type="ARBA" id="ARBA00022692"/>
    </source>
</evidence>
<protein>
    <submittedName>
        <fullName evidence="9">FecCD family ABC transporter permease</fullName>
    </submittedName>
</protein>
<evidence type="ECO:0000256" key="6">
    <source>
        <dbReference type="ARBA" id="ARBA00022989"/>
    </source>
</evidence>
<feature type="transmembrane region" description="Helical" evidence="8">
    <location>
        <begin position="302"/>
        <end position="319"/>
    </location>
</feature>
<dbReference type="RefSeq" id="WP_375357781.1">
    <property type="nucleotide sequence ID" value="NZ_JBHHMI010000033.1"/>
</dbReference>
<evidence type="ECO:0000256" key="1">
    <source>
        <dbReference type="ARBA" id="ARBA00004651"/>
    </source>
</evidence>
<proteinExistence type="inferred from homology"/>
<dbReference type="Pfam" id="PF01032">
    <property type="entry name" value="FecCD"/>
    <property type="match status" value="1"/>
</dbReference>
<comment type="similarity">
    <text evidence="2">Belongs to the binding-protein-dependent transport system permease family. FecCD subfamily.</text>
</comment>
<dbReference type="InterPro" id="IPR000522">
    <property type="entry name" value="ABC_transptr_permease_BtuC"/>
</dbReference>
<dbReference type="PANTHER" id="PTHR30472:SF37">
    <property type="entry name" value="FE(3+) DICITRATE TRANSPORT SYSTEM PERMEASE PROTEIN FECD-RELATED"/>
    <property type="match status" value="1"/>
</dbReference>
<feature type="transmembrane region" description="Helical" evidence="8">
    <location>
        <begin position="142"/>
        <end position="166"/>
    </location>
</feature>
<evidence type="ECO:0000256" key="8">
    <source>
        <dbReference type="SAM" id="Phobius"/>
    </source>
</evidence>
<dbReference type="EMBL" id="JBHHMI010000033">
    <property type="protein sequence ID" value="MFB5269510.1"/>
    <property type="molecule type" value="Genomic_DNA"/>
</dbReference>
<feature type="transmembrane region" description="Helical" evidence="8">
    <location>
        <begin position="275"/>
        <end position="295"/>
    </location>
</feature>
<keyword evidence="6 8" id="KW-1133">Transmembrane helix</keyword>
<sequence length="325" mass="34364">MRKGLFLVIGLVMMAALCWLSISAGAVPIPANRIISGLTDPQSPSYFIVHEVRLPRVSVAIWAGCGLAVAGAILQSLLRNHLSSPDVIGITQGASFAAVATIFLLPGAPWGVLPAAAFTGAMVSFLILVLMSRKLTLAPATLALVGVAMGAVFQAGIQYFMVTYPANVNMALLWMSGSLWGRGWDQVHIIAPVITILFVVAMGNARKLNILQVGDAISQSLGLLVRRERLWLLLLSVAMAGVAVSAVGAIGFIGLLAPHMARALVGSQNQWRLPIAAVIGANLLLLGDLLGRVLVIPREVPVGIITAVIGAPYFIYLLGRERRMK</sequence>
<evidence type="ECO:0000313" key="9">
    <source>
        <dbReference type="EMBL" id="MFB5269510.1"/>
    </source>
</evidence>
<gene>
    <name evidence="9" type="ORF">ACE41H_22385</name>
</gene>
<dbReference type="PANTHER" id="PTHR30472">
    <property type="entry name" value="FERRIC ENTEROBACTIN TRANSPORT SYSTEM PERMEASE PROTEIN"/>
    <property type="match status" value="1"/>
</dbReference>
<evidence type="ECO:0000313" key="10">
    <source>
        <dbReference type="Proteomes" id="UP001580346"/>
    </source>
</evidence>
<feature type="transmembrane region" description="Helical" evidence="8">
    <location>
        <begin position="59"/>
        <end position="78"/>
    </location>
</feature>
<keyword evidence="5 8" id="KW-0812">Transmembrane</keyword>
<evidence type="ECO:0000256" key="3">
    <source>
        <dbReference type="ARBA" id="ARBA00022448"/>
    </source>
</evidence>
<evidence type="ECO:0000256" key="7">
    <source>
        <dbReference type="ARBA" id="ARBA00023136"/>
    </source>
</evidence>
<dbReference type="Proteomes" id="UP001580346">
    <property type="component" value="Unassembled WGS sequence"/>
</dbReference>
<keyword evidence="4" id="KW-1003">Cell membrane</keyword>
<feature type="transmembrane region" description="Helical" evidence="8">
    <location>
        <begin position="87"/>
        <end position="105"/>
    </location>
</feature>
<keyword evidence="7 8" id="KW-0472">Membrane</keyword>
<accession>A0ABV5AZ70</accession>
<comment type="caution">
    <text evidence="9">The sequence shown here is derived from an EMBL/GenBank/DDBJ whole genome shotgun (WGS) entry which is preliminary data.</text>
</comment>
<dbReference type="CDD" id="cd06550">
    <property type="entry name" value="TM_ABC_iron-siderophores_like"/>
    <property type="match status" value="1"/>
</dbReference>
<keyword evidence="3" id="KW-0813">Transport</keyword>
<name>A0ABV5AZ70_9BACL</name>
<evidence type="ECO:0000256" key="4">
    <source>
        <dbReference type="ARBA" id="ARBA00022475"/>
    </source>
</evidence>
<dbReference type="InterPro" id="IPR037294">
    <property type="entry name" value="ABC_BtuC-like"/>
</dbReference>
<dbReference type="Gene3D" id="1.10.3470.10">
    <property type="entry name" value="ABC transporter involved in vitamin B12 uptake, BtuC"/>
    <property type="match status" value="1"/>
</dbReference>
<keyword evidence="10" id="KW-1185">Reference proteome</keyword>
<feature type="transmembrane region" description="Helical" evidence="8">
    <location>
        <begin position="186"/>
        <end position="205"/>
    </location>
</feature>
<comment type="subcellular location">
    <subcellularLocation>
        <location evidence="1">Cell membrane</location>
        <topology evidence="1">Multi-pass membrane protein</topology>
    </subcellularLocation>
</comment>
<feature type="transmembrane region" description="Helical" evidence="8">
    <location>
        <begin position="230"/>
        <end position="255"/>
    </location>
</feature>
<feature type="transmembrane region" description="Helical" evidence="8">
    <location>
        <begin position="111"/>
        <end position="130"/>
    </location>
</feature>
<organism evidence="9 10">
    <name type="scientific">Paenibacillus enshidis</name>
    <dbReference type="NCBI Taxonomy" id="1458439"/>
    <lineage>
        <taxon>Bacteria</taxon>
        <taxon>Bacillati</taxon>
        <taxon>Bacillota</taxon>
        <taxon>Bacilli</taxon>
        <taxon>Bacillales</taxon>
        <taxon>Paenibacillaceae</taxon>
        <taxon>Paenibacillus</taxon>
    </lineage>
</organism>
<evidence type="ECO:0000256" key="2">
    <source>
        <dbReference type="ARBA" id="ARBA00007935"/>
    </source>
</evidence>
<dbReference type="SUPFAM" id="SSF81345">
    <property type="entry name" value="ABC transporter involved in vitamin B12 uptake, BtuC"/>
    <property type="match status" value="1"/>
</dbReference>
<reference evidence="9 10" key="1">
    <citation type="submission" date="2024-09" db="EMBL/GenBank/DDBJ databases">
        <title>Paenibacillus zeirhizospherea sp. nov., isolated from surface of the maize (Zea mays) roots in a horticulture field, Hungary.</title>
        <authorList>
            <person name="Marton D."/>
            <person name="Farkas M."/>
            <person name="Bedics A."/>
            <person name="Toth E."/>
            <person name="Tancsics A."/>
            <person name="Boka K."/>
            <person name="Maroti G."/>
            <person name="Kriszt B."/>
            <person name="Cserhati M."/>
        </authorList>
    </citation>
    <scope>NUCLEOTIDE SEQUENCE [LARGE SCALE GENOMIC DNA]</scope>
    <source>
        <strain evidence="9 10">KCTC 33519</strain>
    </source>
</reference>